<dbReference type="SUPFAM" id="SSF50494">
    <property type="entry name" value="Trypsin-like serine proteases"/>
    <property type="match status" value="1"/>
</dbReference>
<dbReference type="InterPro" id="IPR001478">
    <property type="entry name" value="PDZ"/>
</dbReference>
<evidence type="ECO:0000256" key="5">
    <source>
        <dbReference type="SAM" id="MobiDB-lite"/>
    </source>
</evidence>
<dbReference type="SMART" id="SM00228">
    <property type="entry name" value="PDZ"/>
    <property type="match status" value="1"/>
</dbReference>
<dbReference type="GO" id="GO:0006508">
    <property type="term" value="P:proteolysis"/>
    <property type="evidence" value="ECO:0007669"/>
    <property type="project" value="UniProtKB-KW"/>
</dbReference>
<feature type="compositionally biased region" description="Gly residues" evidence="5">
    <location>
        <begin position="87"/>
        <end position="98"/>
    </location>
</feature>
<keyword evidence="6" id="KW-0812">Transmembrane</keyword>
<dbReference type="PRINTS" id="PR00834">
    <property type="entry name" value="PROTEASES2C"/>
</dbReference>
<evidence type="ECO:0000313" key="8">
    <source>
        <dbReference type="EMBL" id="MBP2002190.1"/>
    </source>
</evidence>
<feature type="region of interest" description="Disordered" evidence="5">
    <location>
        <begin position="145"/>
        <end position="170"/>
    </location>
</feature>
<dbReference type="EMBL" id="JAGGLD010000006">
    <property type="protein sequence ID" value="MBP2002190.1"/>
    <property type="molecule type" value="Genomic_DNA"/>
</dbReference>
<keyword evidence="4" id="KW-0720">Serine protease</keyword>
<dbReference type="PANTHER" id="PTHR43343:SF3">
    <property type="entry name" value="PROTEASE DO-LIKE 8, CHLOROPLASTIC"/>
    <property type="match status" value="1"/>
</dbReference>
<keyword evidence="3" id="KW-0378">Hydrolase</keyword>
<dbReference type="Pfam" id="PF13365">
    <property type="entry name" value="Trypsin_2"/>
    <property type="match status" value="1"/>
</dbReference>
<name>A0ABS4JKG0_9BACL</name>
<evidence type="ECO:0000256" key="2">
    <source>
        <dbReference type="ARBA" id="ARBA00022670"/>
    </source>
</evidence>
<dbReference type="Proteomes" id="UP001519288">
    <property type="component" value="Unassembled WGS sequence"/>
</dbReference>
<dbReference type="Gene3D" id="2.30.42.10">
    <property type="match status" value="1"/>
</dbReference>
<feature type="domain" description="PDZ" evidence="7">
    <location>
        <begin position="439"/>
        <end position="521"/>
    </location>
</feature>
<dbReference type="Pfam" id="PF13180">
    <property type="entry name" value="PDZ_2"/>
    <property type="match status" value="1"/>
</dbReference>
<evidence type="ECO:0000256" key="4">
    <source>
        <dbReference type="ARBA" id="ARBA00022825"/>
    </source>
</evidence>
<feature type="transmembrane region" description="Helical" evidence="6">
    <location>
        <begin position="116"/>
        <end position="134"/>
    </location>
</feature>
<evidence type="ECO:0000313" key="9">
    <source>
        <dbReference type="Proteomes" id="UP001519288"/>
    </source>
</evidence>
<dbReference type="PANTHER" id="PTHR43343">
    <property type="entry name" value="PEPTIDASE S12"/>
    <property type="match status" value="1"/>
</dbReference>
<accession>A0ABS4JKG0</accession>
<dbReference type="InterPro" id="IPR043504">
    <property type="entry name" value="Peptidase_S1_PA_chymotrypsin"/>
</dbReference>
<dbReference type="InterPro" id="IPR036034">
    <property type="entry name" value="PDZ_sf"/>
</dbReference>
<dbReference type="InterPro" id="IPR001940">
    <property type="entry name" value="Peptidase_S1C"/>
</dbReference>
<comment type="similarity">
    <text evidence="1">Belongs to the peptidase S1C family.</text>
</comment>
<sequence length="540" mass="57163">MDDQKNRPGQNFGDDSNRDNNSQQPNESGSSYYYSYGPFQSYGKDNEEGNRIPSSDRSTEDVEITPPPSVRPLSSPYALHANADQGNGNGSSGQGNNKGNGNWQYNKKPKSSVKSVIAGALAGMLILTGAMVFSDRENLFTPDQAAVSSVPASTQINDSEKTNQSSKTSQAVLPITNANDVSNVVDLAGKAVVKIETLVKSSKQSQSTNNSTDPFNQFFFGGDDSSTYGNGSGGQNNQGNSGSGSSGSSDQLVPTGLGSGFVFDKTGYILTNEHVVHNADVVQVTVQGTNKPYEAKVLGTSYDLDLAVLKIEGSNFPSISLGSSDNTKVGQWLVAIGNPQGFDHSVTAGVLSSKGREITIAGENGEKDRKYENLLQTDASINPGNSGGPLLNLNGEVIGINVAVSENSQGIGFAIPTSTIKEVLEKLKKNEAIPQKAVPFIGASLMTLTDEVAKQMGTNVKEGSVVSEIVFKSPAYKADLRPYDIITGADGKDYATKEDLIAYIQTHKVGDAVKLNVVRNDSKIEVSVTIGNKNDFKSVQ</sequence>
<comment type="caution">
    <text evidence="8">The sequence shown here is derived from an EMBL/GenBank/DDBJ whole genome shotgun (WGS) entry which is preliminary data.</text>
</comment>
<keyword evidence="2 8" id="KW-0645">Protease</keyword>
<keyword evidence="6" id="KW-0472">Membrane</keyword>
<evidence type="ECO:0000256" key="1">
    <source>
        <dbReference type="ARBA" id="ARBA00010541"/>
    </source>
</evidence>
<dbReference type="InterPro" id="IPR051201">
    <property type="entry name" value="Chloro_Bact_Ser_Proteases"/>
</dbReference>
<protein>
    <submittedName>
        <fullName evidence="8">S1-C subfamily serine protease</fullName>
    </submittedName>
</protein>
<dbReference type="SUPFAM" id="SSF50156">
    <property type="entry name" value="PDZ domain-like"/>
    <property type="match status" value="1"/>
</dbReference>
<gene>
    <name evidence="8" type="ORF">J2Z69_003247</name>
</gene>
<feature type="compositionally biased region" description="Polar residues" evidence="5">
    <location>
        <begin position="146"/>
        <end position="170"/>
    </location>
</feature>
<feature type="compositionally biased region" description="Gly residues" evidence="5">
    <location>
        <begin position="230"/>
        <end position="245"/>
    </location>
</feature>
<dbReference type="InterPro" id="IPR009003">
    <property type="entry name" value="Peptidase_S1_PA"/>
</dbReference>
<evidence type="ECO:0000259" key="7">
    <source>
        <dbReference type="SMART" id="SM00228"/>
    </source>
</evidence>
<proteinExistence type="inferred from homology"/>
<feature type="region of interest" description="Disordered" evidence="5">
    <location>
        <begin position="226"/>
        <end position="251"/>
    </location>
</feature>
<evidence type="ECO:0000256" key="6">
    <source>
        <dbReference type="SAM" id="Phobius"/>
    </source>
</evidence>
<dbReference type="Gene3D" id="2.40.10.10">
    <property type="entry name" value="Trypsin-like serine proteases"/>
    <property type="match status" value="2"/>
</dbReference>
<organism evidence="8 9">
    <name type="scientific">Paenibacillus shirakamiensis</name>
    <dbReference type="NCBI Taxonomy" id="1265935"/>
    <lineage>
        <taxon>Bacteria</taxon>
        <taxon>Bacillati</taxon>
        <taxon>Bacillota</taxon>
        <taxon>Bacilli</taxon>
        <taxon>Bacillales</taxon>
        <taxon>Paenibacillaceae</taxon>
        <taxon>Paenibacillus</taxon>
    </lineage>
</organism>
<feature type="compositionally biased region" description="Low complexity" evidence="5">
    <location>
        <begin position="28"/>
        <end position="43"/>
    </location>
</feature>
<reference evidence="8 9" key="1">
    <citation type="submission" date="2021-03" db="EMBL/GenBank/DDBJ databases">
        <title>Genomic Encyclopedia of Type Strains, Phase IV (KMG-IV): sequencing the most valuable type-strain genomes for metagenomic binning, comparative biology and taxonomic classification.</title>
        <authorList>
            <person name="Goeker M."/>
        </authorList>
    </citation>
    <scope>NUCLEOTIDE SEQUENCE [LARGE SCALE GENOMIC DNA]</scope>
    <source>
        <strain evidence="8 9">DSM 26806</strain>
    </source>
</reference>
<dbReference type="CDD" id="cd06779">
    <property type="entry name" value="cpPDZ_Deg_HtrA-like"/>
    <property type="match status" value="1"/>
</dbReference>
<keyword evidence="9" id="KW-1185">Reference proteome</keyword>
<dbReference type="GO" id="GO:0008233">
    <property type="term" value="F:peptidase activity"/>
    <property type="evidence" value="ECO:0007669"/>
    <property type="project" value="UniProtKB-KW"/>
</dbReference>
<dbReference type="RefSeq" id="WP_209864790.1">
    <property type="nucleotide sequence ID" value="NZ_JAGGLD010000006.1"/>
</dbReference>
<evidence type="ECO:0000256" key="3">
    <source>
        <dbReference type="ARBA" id="ARBA00022801"/>
    </source>
</evidence>
<feature type="region of interest" description="Disordered" evidence="5">
    <location>
        <begin position="1"/>
        <end position="108"/>
    </location>
</feature>
<keyword evidence="6" id="KW-1133">Transmembrane helix</keyword>